<name>A0ABW0WX66_9ACTN</name>
<keyword evidence="3" id="KW-0489">Methyltransferase</keyword>
<proteinExistence type="predicted"/>
<dbReference type="GO" id="GO:0032259">
    <property type="term" value="P:methylation"/>
    <property type="evidence" value="ECO:0007669"/>
    <property type="project" value="UniProtKB-KW"/>
</dbReference>
<evidence type="ECO:0000313" key="4">
    <source>
        <dbReference type="Proteomes" id="UP001595975"/>
    </source>
</evidence>
<dbReference type="SUPFAM" id="SSF53335">
    <property type="entry name" value="S-adenosyl-L-methionine-dependent methyltransferases"/>
    <property type="match status" value="1"/>
</dbReference>
<dbReference type="InterPro" id="IPR013216">
    <property type="entry name" value="Methyltransf_11"/>
</dbReference>
<reference evidence="4" key="1">
    <citation type="journal article" date="2019" name="Int. J. Syst. Evol. Microbiol.">
        <title>The Global Catalogue of Microorganisms (GCM) 10K type strain sequencing project: providing services to taxonomists for standard genome sequencing and annotation.</title>
        <authorList>
            <consortium name="The Broad Institute Genomics Platform"/>
            <consortium name="The Broad Institute Genome Sequencing Center for Infectious Disease"/>
            <person name="Wu L."/>
            <person name="Ma J."/>
        </authorList>
    </citation>
    <scope>NUCLEOTIDE SEQUENCE [LARGE SCALE GENOMIC DNA]</scope>
    <source>
        <strain evidence="4">CGMCC 4.1437</strain>
    </source>
</reference>
<dbReference type="InterPro" id="IPR050447">
    <property type="entry name" value="Erg6_SMT_methyltransf"/>
</dbReference>
<dbReference type="Pfam" id="PF08241">
    <property type="entry name" value="Methyltransf_11"/>
    <property type="match status" value="1"/>
</dbReference>
<evidence type="ECO:0000256" key="1">
    <source>
        <dbReference type="ARBA" id="ARBA00022679"/>
    </source>
</evidence>
<gene>
    <name evidence="3" type="ORF">ACFP3U_00780</name>
</gene>
<dbReference type="EMBL" id="JBHSOF010000001">
    <property type="protein sequence ID" value="MFC5661509.1"/>
    <property type="molecule type" value="Genomic_DNA"/>
</dbReference>
<organism evidence="3 4">
    <name type="scientific">Kitasatospora misakiensis</name>
    <dbReference type="NCBI Taxonomy" id="67330"/>
    <lineage>
        <taxon>Bacteria</taxon>
        <taxon>Bacillati</taxon>
        <taxon>Actinomycetota</taxon>
        <taxon>Actinomycetes</taxon>
        <taxon>Kitasatosporales</taxon>
        <taxon>Streptomycetaceae</taxon>
        <taxon>Kitasatospora</taxon>
    </lineage>
</organism>
<dbReference type="PANTHER" id="PTHR44068">
    <property type="entry name" value="ZGC:194242"/>
    <property type="match status" value="1"/>
</dbReference>
<keyword evidence="4" id="KW-1185">Reference proteome</keyword>
<dbReference type="PANTHER" id="PTHR44068:SF11">
    <property type="entry name" value="GERANYL DIPHOSPHATE 2-C-METHYLTRANSFERASE"/>
    <property type="match status" value="1"/>
</dbReference>
<feature type="domain" description="Methyltransferase type 11" evidence="2">
    <location>
        <begin position="81"/>
        <end position="179"/>
    </location>
</feature>
<dbReference type="EC" id="2.1.1.-" evidence="3"/>
<evidence type="ECO:0000259" key="2">
    <source>
        <dbReference type="Pfam" id="PF08241"/>
    </source>
</evidence>
<sequence>MIGEIGGAAGGEFGGELDLGGLRRVYGTVGHRLFYTLVCRRARHWGWTEPGQSKWRCWRAQRQLEGVLGRKLALPPNARVLDAGSGSGVVARQIAARFGLRVTGVDLMDFHVREARRLSARAALEDRTTFAWGDFHDLEYPDASFDGVYSMETLCHAYDPARALAEFHRLLRPGGRLVLLGPAAVPRAEMPDPQQALLEPYLDAMVLPGARRYTTRTIGGLITGAGFRLEEELDATPYYLPTTEALYAYFRLPYAALRRLGVTEHWLGLRSTVEMYELRHHVAWMVHTAVKDG</sequence>
<accession>A0ABW0WX66</accession>
<evidence type="ECO:0000313" key="3">
    <source>
        <dbReference type="EMBL" id="MFC5661509.1"/>
    </source>
</evidence>
<keyword evidence="1 3" id="KW-0808">Transferase</keyword>
<dbReference type="InterPro" id="IPR029063">
    <property type="entry name" value="SAM-dependent_MTases_sf"/>
</dbReference>
<dbReference type="Gene3D" id="3.40.50.150">
    <property type="entry name" value="Vaccinia Virus protein VP39"/>
    <property type="match status" value="1"/>
</dbReference>
<dbReference type="GO" id="GO:0008168">
    <property type="term" value="F:methyltransferase activity"/>
    <property type="evidence" value="ECO:0007669"/>
    <property type="project" value="UniProtKB-KW"/>
</dbReference>
<protein>
    <submittedName>
        <fullName evidence="3">Class I SAM-dependent methyltransferase</fullName>
        <ecNumber evidence="3">2.1.1.-</ecNumber>
    </submittedName>
</protein>
<dbReference type="Proteomes" id="UP001595975">
    <property type="component" value="Unassembled WGS sequence"/>
</dbReference>
<comment type="caution">
    <text evidence="3">The sequence shown here is derived from an EMBL/GenBank/DDBJ whole genome shotgun (WGS) entry which is preliminary data.</text>
</comment>
<dbReference type="CDD" id="cd02440">
    <property type="entry name" value="AdoMet_MTases"/>
    <property type="match status" value="1"/>
</dbReference>
<dbReference type="RefSeq" id="WP_380223069.1">
    <property type="nucleotide sequence ID" value="NZ_JBHSOF010000001.1"/>
</dbReference>